<dbReference type="InterPro" id="IPR019109">
    <property type="entry name" value="MamF_MmsF"/>
</dbReference>
<feature type="transmembrane region" description="Helical" evidence="5">
    <location>
        <begin position="6"/>
        <end position="30"/>
    </location>
</feature>
<reference evidence="6 7" key="1">
    <citation type="submission" date="2021-11" db="EMBL/GenBank/DDBJ databases">
        <title>Draft genome sequence of Paenibacillus profundus YoMME, a new Gram-positive bacteria with exoelectrogenic properties.</title>
        <authorList>
            <person name="Hubenova Y."/>
            <person name="Hubenova E."/>
            <person name="Manasiev Y."/>
            <person name="Peykov S."/>
            <person name="Mitov M."/>
        </authorList>
    </citation>
    <scope>NUCLEOTIDE SEQUENCE [LARGE SCALE GENOMIC DNA]</scope>
    <source>
        <strain evidence="6 7">YoMME</strain>
    </source>
</reference>
<comment type="subcellular location">
    <subcellularLocation>
        <location evidence="1">Membrane</location>
        <topology evidence="1">Multi-pass membrane protein</topology>
    </subcellularLocation>
</comment>
<dbReference type="RefSeq" id="WP_019422122.1">
    <property type="nucleotide sequence ID" value="NZ_JAJNBZ010000007.1"/>
</dbReference>
<keyword evidence="3 5" id="KW-1133">Transmembrane helix</keyword>
<evidence type="ECO:0000256" key="4">
    <source>
        <dbReference type="ARBA" id="ARBA00023136"/>
    </source>
</evidence>
<evidence type="ECO:0000256" key="2">
    <source>
        <dbReference type="ARBA" id="ARBA00022692"/>
    </source>
</evidence>
<dbReference type="Pfam" id="PF09685">
    <property type="entry name" value="MamF_MmsF"/>
    <property type="match status" value="1"/>
</dbReference>
<dbReference type="Proteomes" id="UP001199916">
    <property type="component" value="Unassembled WGS sequence"/>
</dbReference>
<keyword evidence="4 5" id="KW-0472">Membrane</keyword>
<evidence type="ECO:0000256" key="3">
    <source>
        <dbReference type="ARBA" id="ARBA00022989"/>
    </source>
</evidence>
<comment type="caution">
    <text evidence="6">The sequence shown here is derived from an EMBL/GenBank/DDBJ whole genome shotgun (WGS) entry which is preliminary data.</text>
</comment>
<keyword evidence="2 5" id="KW-0812">Transmembrane</keyword>
<accession>A0ABS8YDA2</accession>
<protein>
    <submittedName>
        <fullName evidence="6">DUF4870 domain-containing protein</fullName>
    </submittedName>
</protein>
<feature type="transmembrane region" description="Helical" evidence="5">
    <location>
        <begin position="42"/>
        <end position="66"/>
    </location>
</feature>
<dbReference type="EMBL" id="JAJNBZ010000007">
    <property type="protein sequence ID" value="MCE5169998.1"/>
    <property type="molecule type" value="Genomic_DNA"/>
</dbReference>
<evidence type="ECO:0000256" key="5">
    <source>
        <dbReference type="SAM" id="Phobius"/>
    </source>
</evidence>
<sequence length="109" mass="11882">MRSNHVLSSLCYFSILFAPLLLPIIVLLIATDEVKVHAKKALWTHLIPCLSVVIGLAISAAVGFGVQDIATFGIGLFLTYAAFILTGVYYFFWNIVKGVRVLNSPSIAK</sequence>
<name>A0ABS8YDA2_9BACL</name>
<evidence type="ECO:0000256" key="1">
    <source>
        <dbReference type="ARBA" id="ARBA00004141"/>
    </source>
</evidence>
<proteinExistence type="predicted"/>
<evidence type="ECO:0000313" key="7">
    <source>
        <dbReference type="Proteomes" id="UP001199916"/>
    </source>
</evidence>
<organism evidence="6 7">
    <name type="scientific">Paenibacillus profundus</name>
    <dbReference type="NCBI Taxonomy" id="1173085"/>
    <lineage>
        <taxon>Bacteria</taxon>
        <taxon>Bacillati</taxon>
        <taxon>Bacillota</taxon>
        <taxon>Bacilli</taxon>
        <taxon>Bacillales</taxon>
        <taxon>Paenibacillaceae</taxon>
        <taxon>Paenibacillus</taxon>
    </lineage>
</organism>
<feature type="transmembrane region" description="Helical" evidence="5">
    <location>
        <begin position="72"/>
        <end position="92"/>
    </location>
</feature>
<evidence type="ECO:0000313" key="6">
    <source>
        <dbReference type="EMBL" id="MCE5169998.1"/>
    </source>
</evidence>
<keyword evidence="7" id="KW-1185">Reference proteome</keyword>
<gene>
    <name evidence="6" type="ORF">LQV63_11825</name>
</gene>